<accession>A0A1V0B0I3</accession>
<evidence type="ECO:0000313" key="3">
    <source>
        <dbReference type="Proteomes" id="UP000243488"/>
    </source>
</evidence>
<dbReference type="STRING" id="1931241.BVH74_00920"/>
<dbReference type="EMBL" id="CP020100">
    <property type="protein sequence ID" value="AQZ93415.1"/>
    <property type="molecule type" value="Genomic_DNA"/>
</dbReference>
<dbReference type="Proteomes" id="UP000243488">
    <property type="component" value="Chromosome"/>
</dbReference>
<dbReference type="RefSeq" id="WP_080048273.1">
    <property type="nucleotide sequence ID" value="NZ_CP020100.1"/>
</dbReference>
<name>A0A1V0B0I3_9GAMM</name>
<proteinExistence type="predicted"/>
<reference evidence="2 3" key="1">
    <citation type="submission" date="2017-03" db="EMBL/GenBank/DDBJ databases">
        <title>Complete genome sequence of the novel DNRA strain Pseudomonas sp. S-6-2 isolated from Chinese polluted river sediment. Journal of Biotechnology.</title>
        <authorList>
            <person name="Li J."/>
            <person name="Xiang F."/>
            <person name="Wang L."/>
            <person name="Xi L."/>
            <person name="Liu J."/>
        </authorList>
    </citation>
    <scope>NUCLEOTIDE SEQUENCE [LARGE SCALE GENOMIC DNA]</scope>
    <source>
        <strain evidence="2 3">S-6-2</strain>
    </source>
</reference>
<dbReference type="KEGG" id="ppha:BVH74_00920"/>
<keyword evidence="3" id="KW-1185">Reference proteome</keyword>
<organism evidence="2 3">
    <name type="scientific">Halopseudomonas phragmitis</name>
    <dbReference type="NCBI Taxonomy" id="1931241"/>
    <lineage>
        <taxon>Bacteria</taxon>
        <taxon>Pseudomonadati</taxon>
        <taxon>Pseudomonadota</taxon>
        <taxon>Gammaproteobacteria</taxon>
        <taxon>Pseudomonadales</taxon>
        <taxon>Pseudomonadaceae</taxon>
        <taxon>Halopseudomonas</taxon>
    </lineage>
</organism>
<sequence>MDEAPIPNPPLSARERSLLAKLSSAELEAIDSAVLSCTHSRWRKAAMVVSLSMETLSQQYPEFSDVFYAERVRALVGSGKLESQGNLAYMRFSEVRQTHEA</sequence>
<gene>
    <name evidence="2" type="ORF">BVH74_00920</name>
</gene>
<feature type="domain" description="DUF3658" evidence="1">
    <location>
        <begin position="21"/>
        <end position="92"/>
    </location>
</feature>
<protein>
    <recommendedName>
        <fullName evidence="1">DUF3658 domain-containing protein</fullName>
    </recommendedName>
</protein>
<evidence type="ECO:0000313" key="2">
    <source>
        <dbReference type="EMBL" id="AQZ93415.1"/>
    </source>
</evidence>
<evidence type="ECO:0000259" key="1">
    <source>
        <dbReference type="Pfam" id="PF12395"/>
    </source>
</evidence>
<dbReference type="AlphaFoldDB" id="A0A1V0B0I3"/>
<dbReference type="InterPro" id="IPR022123">
    <property type="entry name" value="DUF3658"/>
</dbReference>
<dbReference type="Pfam" id="PF12395">
    <property type="entry name" value="DUF3658"/>
    <property type="match status" value="1"/>
</dbReference>